<evidence type="ECO:0000256" key="5">
    <source>
        <dbReference type="ARBA" id="ARBA00022786"/>
    </source>
</evidence>
<evidence type="ECO:0000313" key="12">
    <source>
        <dbReference type="EMBL" id="KZT25326.1"/>
    </source>
</evidence>
<dbReference type="Proteomes" id="UP000076761">
    <property type="component" value="Unassembled WGS sequence"/>
</dbReference>
<dbReference type="CDD" id="cd02674">
    <property type="entry name" value="Peptidase_C19R"/>
    <property type="match status" value="1"/>
</dbReference>
<dbReference type="GO" id="GO:0016579">
    <property type="term" value="P:protein deubiquitination"/>
    <property type="evidence" value="ECO:0007669"/>
    <property type="project" value="InterPro"/>
</dbReference>
<dbReference type="STRING" id="1314782.A0A165SL50"/>
<name>A0A165SL50_9AGAM</name>
<dbReference type="EMBL" id="KV425572">
    <property type="protein sequence ID" value="KZT25326.1"/>
    <property type="molecule type" value="Genomic_DNA"/>
</dbReference>
<dbReference type="InterPro" id="IPR036873">
    <property type="entry name" value="Rhodanese-like_dom_sf"/>
</dbReference>
<dbReference type="OrthoDB" id="292964at2759"/>
<dbReference type="PROSITE" id="PS00973">
    <property type="entry name" value="USP_2"/>
    <property type="match status" value="1"/>
</dbReference>
<dbReference type="InterPro" id="IPR028889">
    <property type="entry name" value="USP"/>
</dbReference>
<dbReference type="InterPro" id="IPR001763">
    <property type="entry name" value="Rhodanese-like_dom"/>
</dbReference>
<evidence type="ECO:0000256" key="7">
    <source>
        <dbReference type="ARBA" id="ARBA00022807"/>
    </source>
</evidence>
<keyword evidence="5" id="KW-0833">Ubl conjugation pathway</keyword>
<feature type="domain" description="USP" evidence="11">
    <location>
        <begin position="903"/>
        <end position="1264"/>
    </location>
</feature>
<dbReference type="SMART" id="SM00450">
    <property type="entry name" value="RHOD"/>
    <property type="match status" value="1"/>
</dbReference>
<dbReference type="AlphaFoldDB" id="A0A165SL50"/>
<dbReference type="PROSITE" id="PS00972">
    <property type="entry name" value="USP_1"/>
    <property type="match status" value="1"/>
</dbReference>
<feature type="compositionally biased region" description="Pro residues" evidence="9">
    <location>
        <begin position="383"/>
        <end position="394"/>
    </location>
</feature>
<dbReference type="PANTHER" id="PTHR21646:SF95">
    <property type="entry name" value="UBIQUITIN CARBOXYL-TERMINAL HYDROLASE 4-RELATED"/>
    <property type="match status" value="1"/>
</dbReference>
<evidence type="ECO:0000256" key="6">
    <source>
        <dbReference type="ARBA" id="ARBA00022801"/>
    </source>
</evidence>
<protein>
    <recommendedName>
        <fullName evidence="3">ubiquitinyl hydrolase 1</fullName>
        <ecNumber evidence="3">3.4.19.12</ecNumber>
    </recommendedName>
</protein>
<feature type="domain" description="Rhodanese" evidence="10">
    <location>
        <begin position="482"/>
        <end position="605"/>
    </location>
</feature>
<keyword evidence="4" id="KW-0645">Protease</keyword>
<reference evidence="12 13" key="1">
    <citation type="journal article" date="2016" name="Mol. Biol. Evol.">
        <title>Comparative Genomics of Early-Diverging Mushroom-Forming Fungi Provides Insights into the Origins of Lignocellulose Decay Capabilities.</title>
        <authorList>
            <person name="Nagy L.G."/>
            <person name="Riley R."/>
            <person name="Tritt A."/>
            <person name="Adam C."/>
            <person name="Daum C."/>
            <person name="Floudas D."/>
            <person name="Sun H."/>
            <person name="Yadav J.S."/>
            <person name="Pangilinan J."/>
            <person name="Larsson K.H."/>
            <person name="Matsuura K."/>
            <person name="Barry K."/>
            <person name="Labutti K."/>
            <person name="Kuo R."/>
            <person name="Ohm R.A."/>
            <person name="Bhattacharya S.S."/>
            <person name="Shirouzu T."/>
            <person name="Yoshinaga Y."/>
            <person name="Martin F.M."/>
            <person name="Grigoriev I.V."/>
            <person name="Hibbett D.S."/>
        </authorList>
    </citation>
    <scope>NUCLEOTIDE SEQUENCE [LARGE SCALE GENOMIC DNA]</scope>
    <source>
        <strain evidence="12 13">HHB14362 ss-1</strain>
    </source>
</reference>
<dbReference type="Gene3D" id="3.90.70.10">
    <property type="entry name" value="Cysteine proteinases"/>
    <property type="match status" value="1"/>
</dbReference>
<dbReference type="PROSITE" id="PS50235">
    <property type="entry name" value="USP_3"/>
    <property type="match status" value="1"/>
</dbReference>
<dbReference type="GO" id="GO:0006508">
    <property type="term" value="P:proteolysis"/>
    <property type="evidence" value="ECO:0007669"/>
    <property type="project" value="UniProtKB-KW"/>
</dbReference>
<evidence type="ECO:0000259" key="10">
    <source>
        <dbReference type="PROSITE" id="PS50206"/>
    </source>
</evidence>
<feature type="compositionally biased region" description="Low complexity" evidence="9">
    <location>
        <begin position="277"/>
        <end position="287"/>
    </location>
</feature>
<evidence type="ECO:0000256" key="8">
    <source>
        <dbReference type="SAM" id="Coils"/>
    </source>
</evidence>
<gene>
    <name evidence="12" type="ORF">NEOLEDRAFT_1156281</name>
</gene>
<feature type="region of interest" description="Disordered" evidence="9">
    <location>
        <begin position="339"/>
        <end position="460"/>
    </location>
</feature>
<feature type="compositionally biased region" description="Low complexity" evidence="9">
    <location>
        <begin position="342"/>
        <end position="361"/>
    </location>
</feature>
<dbReference type="SUPFAM" id="SSF54001">
    <property type="entry name" value="Cysteine proteinases"/>
    <property type="match status" value="1"/>
</dbReference>
<feature type="compositionally biased region" description="Polar residues" evidence="9">
    <location>
        <begin position="817"/>
        <end position="831"/>
    </location>
</feature>
<dbReference type="EC" id="3.4.19.12" evidence="3"/>
<dbReference type="GO" id="GO:0004843">
    <property type="term" value="F:cysteine-type deubiquitinase activity"/>
    <property type="evidence" value="ECO:0007669"/>
    <property type="project" value="UniProtKB-EC"/>
</dbReference>
<dbReference type="PANTHER" id="PTHR21646">
    <property type="entry name" value="UBIQUITIN CARBOXYL-TERMINAL HYDROLASE"/>
    <property type="match status" value="1"/>
</dbReference>
<dbReference type="InterPro" id="IPR038765">
    <property type="entry name" value="Papain-like_cys_pep_sf"/>
</dbReference>
<feature type="compositionally biased region" description="Low complexity" evidence="9">
    <location>
        <begin position="305"/>
        <end position="314"/>
    </location>
</feature>
<keyword evidence="13" id="KW-1185">Reference proteome</keyword>
<proteinExistence type="inferred from homology"/>
<comment type="catalytic activity">
    <reaction evidence="1">
        <text>Thiol-dependent hydrolysis of ester, thioester, amide, peptide and isopeptide bonds formed by the C-terminal Gly of ubiquitin (a 76-residue protein attached to proteins as an intracellular targeting signal).</text>
        <dbReference type="EC" id="3.4.19.12"/>
    </reaction>
</comment>
<feature type="region of interest" description="Disordered" evidence="9">
    <location>
        <begin position="664"/>
        <end position="694"/>
    </location>
</feature>
<dbReference type="InterPro" id="IPR018200">
    <property type="entry name" value="USP_CS"/>
</dbReference>
<dbReference type="InterPro" id="IPR001394">
    <property type="entry name" value="Peptidase_C19_UCH"/>
</dbReference>
<feature type="compositionally biased region" description="Polar residues" evidence="9">
    <location>
        <begin position="159"/>
        <end position="171"/>
    </location>
</feature>
<dbReference type="SUPFAM" id="SSF52821">
    <property type="entry name" value="Rhodanese/Cell cycle control phosphatase"/>
    <property type="match status" value="1"/>
</dbReference>
<dbReference type="Gene3D" id="3.40.250.10">
    <property type="entry name" value="Rhodanese-like domain"/>
    <property type="match status" value="1"/>
</dbReference>
<feature type="coiled-coil region" evidence="8">
    <location>
        <begin position="117"/>
        <end position="144"/>
    </location>
</feature>
<accession>A0A165SL50</accession>
<evidence type="ECO:0000259" key="11">
    <source>
        <dbReference type="PROSITE" id="PS50235"/>
    </source>
</evidence>
<feature type="region of interest" description="Disordered" evidence="9">
    <location>
        <begin position="159"/>
        <end position="186"/>
    </location>
</feature>
<keyword evidence="7" id="KW-0788">Thiol protease</keyword>
<keyword evidence="6" id="KW-0378">Hydrolase</keyword>
<dbReference type="InterPro" id="IPR050185">
    <property type="entry name" value="Ub_carboxyl-term_hydrolase"/>
</dbReference>
<sequence length="1266" mass="137122">MPGVTVLQPSPALRSFPSTNTMQNVSSRALELTVAEIKDKAKEQSHKASRGVSALSLIKTARSQVGAARVFENAGDLKNALSAYTKAASLTQTFMESAEFQQEALKGHQGVLFKEFMDFQQHEGNKLKEEMQSVEEKLREVERSAAWYVTPALMATDPLQSYSSRSENGATLNGAKDDENGPIQKAGGSIADRIRALQSAGLSDNTTPTVNKRLSRDAINLPPSLPSTPPLSSDSVRNIRATRFPSPPLQLSSSTSASTTYTPAPLSALTLPSLQQSSAASPLSPTSIPQHMFVSPSSLGPPSPSSSTSSSPRASHLNLAEFAQAFPSIDELDESMNGLAISSEPTGGASSSTSSSKLSALDMQPDAPLVSPTAISASSRFPPILPIDPGPRPSSTPIKPSIDTFASRPASPALPSGRLPMSPTVPRKPSNLSLSGSPIAGRSPVLPTSSGSSGHGSAAALEKPDIPRLNAVDPKMLYGYLSGIKVLLLDLRTREAFEKDRIKADAVVCLEPSILQRENVTAESIEDALSIAPHNESMLFVNRDKFELVVFYDDTSETYGLLDSPFNKLLRAIYERAFRKHLKKMPVLLIGGLRAWKSAYPEEVISGGGSGSGMKISTSSSEARSLSMTNGTAVNGLTNGVGGLVSVPATPRAVPEASNYLLSRPRAGTDHTRAAPTESRSPPIPSTQMPVSIGRKRSGTDYQTIAPGNSSIANGAENPAILMPTRLSRKPAMMRPPSSPHIPSSIGRPLYENIPPSSPPLANGTNPIQYPSFSRPTPPAPIAGSSYNTNGNFGVVSPPPQASINPSPLARRRSDYVDQSQEALSGLNGRTSIDYPNLSSQHIIRPPPAAASPGLERQDNRPRLMQHSHSFSVPATNRGPPTAPTINYDYPVTYWADVQIATSGLKNLGNTCYMNSTIQCLSATVPFARFFTDGRWKSAINMVNPMGTKGNLTAAFASILHEMWHGEMPYLSPLQFRRSICTHATQFDGNDQHDSQEFLTFLLDGLHEDLNRIMYKPAIEPSPEQEAELEKLPQQIASAKEWKIYRMRDDSLIVDFFQGQFRNRMECLTCHNTSTTYNTFMSLSLPIPSGRSSSKVTLMQCLDAFVKEEVMENSEAWNCPKCKILRRATKQLSLSRLPPILIIHLKRFSFKGPFTDKIETVVDFPLKNLDLTNYMPPPLPPGVDKSEVNGGQHLSYDDPRLQVPPYKYDLYGVTNHFGSLSSGHYTAFIASRGGWMYCDDSRVATADPKEVVGKPAYVLYYKRIKA</sequence>
<feature type="region of interest" description="Disordered" evidence="9">
    <location>
        <begin position="215"/>
        <end position="235"/>
    </location>
</feature>
<dbReference type="PROSITE" id="PS50206">
    <property type="entry name" value="RHODANESE_3"/>
    <property type="match status" value="1"/>
</dbReference>
<evidence type="ECO:0000313" key="13">
    <source>
        <dbReference type="Proteomes" id="UP000076761"/>
    </source>
</evidence>
<evidence type="ECO:0000256" key="2">
    <source>
        <dbReference type="ARBA" id="ARBA00009085"/>
    </source>
</evidence>
<evidence type="ECO:0000256" key="3">
    <source>
        <dbReference type="ARBA" id="ARBA00012759"/>
    </source>
</evidence>
<feature type="region of interest" description="Disordered" evidence="9">
    <location>
        <begin position="791"/>
        <end position="831"/>
    </location>
</feature>
<dbReference type="Pfam" id="PF00443">
    <property type="entry name" value="UCH"/>
    <property type="match status" value="1"/>
</dbReference>
<feature type="region of interest" description="Disordered" evidence="9">
    <location>
        <begin position="277"/>
        <end position="314"/>
    </location>
</feature>
<evidence type="ECO:0000256" key="9">
    <source>
        <dbReference type="SAM" id="MobiDB-lite"/>
    </source>
</evidence>
<comment type="similarity">
    <text evidence="2">Belongs to the peptidase C19 family.</text>
</comment>
<evidence type="ECO:0000256" key="4">
    <source>
        <dbReference type="ARBA" id="ARBA00022670"/>
    </source>
</evidence>
<keyword evidence="8" id="KW-0175">Coiled coil</keyword>
<dbReference type="InParanoid" id="A0A165SL50"/>
<feature type="compositionally biased region" description="Low complexity" evidence="9">
    <location>
        <begin position="449"/>
        <end position="460"/>
    </location>
</feature>
<organism evidence="12 13">
    <name type="scientific">Neolentinus lepideus HHB14362 ss-1</name>
    <dbReference type="NCBI Taxonomy" id="1314782"/>
    <lineage>
        <taxon>Eukaryota</taxon>
        <taxon>Fungi</taxon>
        <taxon>Dikarya</taxon>
        <taxon>Basidiomycota</taxon>
        <taxon>Agaricomycotina</taxon>
        <taxon>Agaricomycetes</taxon>
        <taxon>Gloeophyllales</taxon>
        <taxon>Gloeophyllaceae</taxon>
        <taxon>Neolentinus</taxon>
    </lineage>
</organism>
<evidence type="ECO:0000256" key="1">
    <source>
        <dbReference type="ARBA" id="ARBA00000707"/>
    </source>
</evidence>